<comment type="caution">
    <text evidence="1">The sequence shown here is derived from an EMBL/GenBank/DDBJ whole genome shotgun (WGS) entry which is preliminary data.</text>
</comment>
<dbReference type="OrthoDB" id="2444749at2759"/>
<evidence type="ECO:0000313" key="2">
    <source>
        <dbReference type="Proteomes" id="UP001153678"/>
    </source>
</evidence>
<evidence type="ECO:0000313" key="1">
    <source>
        <dbReference type="EMBL" id="CAI2174161.1"/>
    </source>
</evidence>
<dbReference type="AlphaFoldDB" id="A0A9W4SMZ1"/>
<gene>
    <name evidence="1" type="ORF">FWILDA_LOCUS6452</name>
</gene>
<accession>A0A9W4SMZ1</accession>
<name>A0A9W4SMZ1_9GLOM</name>
<dbReference type="EMBL" id="CAMKVN010001169">
    <property type="protein sequence ID" value="CAI2174161.1"/>
    <property type="molecule type" value="Genomic_DNA"/>
</dbReference>
<protein>
    <submittedName>
        <fullName evidence="1">8182_t:CDS:1</fullName>
    </submittedName>
</protein>
<reference evidence="1" key="1">
    <citation type="submission" date="2022-08" db="EMBL/GenBank/DDBJ databases">
        <authorList>
            <person name="Kallberg Y."/>
            <person name="Tangrot J."/>
            <person name="Rosling A."/>
        </authorList>
    </citation>
    <scope>NUCLEOTIDE SEQUENCE</scope>
    <source>
        <strain evidence="1">Wild A</strain>
    </source>
</reference>
<proteinExistence type="predicted"/>
<dbReference type="SUPFAM" id="SSF51197">
    <property type="entry name" value="Clavaminate synthase-like"/>
    <property type="match status" value="1"/>
</dbReference>
<sequence length="149" mass="16651">MANETDNSTNSGSIPLIHISSLEHFNGSLSRTIQSRSDGEGITGHFDSKNSSWKDFKDEYQGVSKGMFSPHNDGTILDGIMIDTAGGEIMLVDGKKALESLLMERPKLIEILMKPGCIYFCRDNQISLNCYVYSHMIQQHLRKIGHTEQ</sequence>
<dbReference type="Proteomes" id="UP001153678">
    <property type="component" value="Unassembled WGS sequence"/>
</dbReference>
<organism evidence="1 2">
    <name type="scientific">Funneliformis geosporum</name>
    <dbReference type="NCBI Taxonomy" id="1117311"/>
    <lineage>
        <taxon>Eukaryota</taxon>
        <taxon>Fungi</taxon>
        <taxon>Fungi incertae sedis</taxon>
        <taxon>Mucoromycota</taxon>
        <taxon>Glomeromycotina</taxon>
        <taxon>Glomeromycetes</taxon>
        <taxon>Glomerales</taxon>
        <taxon>Glomeraceae</taxon>
        <taxon>Funneliformis</taxon>
    </lineage>
</organism>
<keyword evidence="2" id="KW-1185">Reference proteome</keyword>